<accession>A0ACC0L012</accession>
<comment type="caution">
    <text evidence="1">The sequence shown here is derived from an EMBL/GenBank/DDBJ whole genome shotgun (WGS) entry which is preliminary data.</text>
</comment>
<organism evidence="1 2">
    <name type="scientific">Choristoneura fumiferana</name>
    <name type="common">Spruce budworm moth</name>
    <name type="synonym">Archips fumiferana</name>
    <dbReference type="NCBI Taxonomy" id="7141"/>
    <lineage>
        <taxon>Eukaryota</taxon>
        <taxon>Metazoa</taxon>
        <taxon>Ecdysozoa</taxon>
        <taxon>Arthropoda</taxon>
        <taxon>Hexapoda</taxon>
        <taxon>Insecta</taxon>
        <taxon>Pterygota</taxon>
        <taxon>Neoptera</taxon>
        <taxon>Endopterygota</taxon>
        <taxon>Lepidoptera</taxon>
        <taxon>Glossata</taxon>
        <taxon>Ditrysia</taxon>
        <taxon>Tortricoidea</taxon>
        <taxon>Tortricidae</taxon>
        <taxon>Tortricinae</taxon>
        <taxon>Choristoneura</taxon>
    </lineage>
</organism>
<dbReference type="EMBL" id="CM046109">
    <property type="protein sequence ID" value="KAI8441867.1"/>
    <property type="molecule type" value="Genomic_DNA"/>
</dbReference>
<name>A0ACC0L012_CHOFU</name>
<dbReference type="Proteomes" id="UP001064048">
    <property type="component" value="Chromosome 9"/>
</dbReference>
<gene>
    <name evidence="1" type="ORF">MSG28_005551</name>
</gene>
<reference evidence="1 2" key="1">
    <citation type="journal article" date="2022" name="Genome Biol. Evol.">
        <title>The Spruce Budworm Genome: Reconstructing the Evolutionary History of Antifreeze Proteins.</title>
        <authorList>
            <person name="Beliveau C."/>
            <person name="Gagne P."/>
            <person name="Picq S."/>
            <person name="Vernygora O."/>
            <person name="Keeling C.I."/>
            <person name="Pinkney K."/>
            <person name="Doucet D."/>
            <person name="Wen F."/>
            <person name="Johnston J.S."/>
            <person name="Maaroufi H."/>
            <person name="Boyle B."/>
            <person name="Laroche J."/>
            <person name="Dewar K."/>
            <person name="Juretic N."/>
            <person name="Blackburn G."/>
            <person name="Nisole A."/>
            <person name="Brunet B."/>
            <person name="Brandao M."/>
            <person name="Lumley L."/>
            <person name="Duan J."/>
            <person name="Quan G."/>
            <person name="Lucarotti C.J."/>
            <person name="Roe A.D."/>
            <person name="Sperling F.A.H."/>
            <person name="Levesque R.C."/>
            <person name="Cusson M."/>
        </authorList>
    </citation>
    <scope>NUCLEOTIDE SEQUENCE [LARGE SCALE GENOMIC DNA]</scope>
    <source>
        <strain evidence="1">Glfc:IPQL:Cfum</strain>
    </source>
</reference>
<keyword evidence="2" id="KW-1185">Reference proteome</keyword>
<protein>
    <submittedName>
        <fullName evidence="1">Uncharacterized protein</fullName>
    </submittedName>
</protein>
<evidence type="ECO:0000313" key="1">
    <source>
        <dbReference type="EMBL" id="KAI8441867.1"/>
    </source>
</evidence>
<sequence>MQHIILFLSYLSTGSALFFPYVYPRIKFEADSSNFAGKPLFLTPFLKQGLIELAQNLSRVSITEYMGFTSHSGFFTIDPEINSNLFFWYFPPFNKDPNAPVTLWLQGGPGGSSLFGLFTELGPLTADKEGIRRRKIHWALNSHLIFIDNPVGTGFSFTNNESGYCTDEKCVAVGLYNCLQQFFTLFPKLRNNEFFITGESYAGKYIPALGMEIHKRKDTYDGGAPINLSGMAIGNGYCDPVNQLDYGNYLYQHGLLDDNQRTTFENLQSKLMREINIGNWSKADMLMDLLMDGELRNFSYFKNYTGYNYYYNFLNTSDDEDMSIFATLLQNVKIRKSIHVGGLPFQSGEQVQIHLALDMLKSVAPMVAELLSHYRILIYSGQLDIVVAYPLTVNFLRNLQFSAATEYKMAPRKVWRVGSDLAGYIKKAGNLTELLVRNAGHMVPHDQPKWAFEMITSFIQNTL</sequence>
<evidence type="ECO:0000313" key="2">
    <source>
        <dbReference type="Proteomes" id="UP001064048"/>
    </source>
</evidence>
<proteinExistence type="predicted"/>